<dbReference type="EMBL" id="KQ242520">
    <property type="protein sequence ID" value="KNC78289.1"/>
    <property type="molecule type" value="Genomic_DNA"/>
</dbReference>
<dbReference type="RefSeq" id="XP_014152191.1">
    <property type="nucleotide sequence ID" value="XM_014296716.1"/>
</dbReference>
<dbReference type="Proteomes" id="UP000054560">
    <property type="component" value="Unassembled WGS sequence"/>
</dbReference>
<name>A0A0L0FNJ3_9EUKA</name>
<dbReference type="AlphaFoldDB" id="A0A0L0FNJ3"/>
<evidence type="ECO:0000313" key="1">
    <source>
        <dbReference type="EMBL" id="KNC78289.1"/>
    </source>
</evidence>
<proteinExistence type="predicted"/>
<accession>A0A0L0FNJ3</accession>
<sequence length="69" mass="7740">MFRTPDAPATDVCKARSRVRPIVELTTPSGTPLKHDLFKTPEAKKDVKNKTERDDRTLAELQAQVCFGI</sequence>
<keyword evidence="2" id="KW-1185">Reference proteome</keyword>
<reference evidence="1 2" key="1">
    <citation type="submission" date="2011-02" db="EMBL/GenBank/DDBJ databases">
        <title>The Genome Sequence of Sphaeroforma arctica JP610.</title>
        <authorList>
            <consortium name="The Broad Institute Genome Sequencing Platform"/>
            <person name="Russ C."/>
            <person name="Cuomo C."/>
            <person name="Young S.K."/>
            <person name="Zeng Q."/>
            <person name="Gargeya S."/>
            <person name="Alvarado L."/>
            <person name="Berlin A."/>
            <person name="Chapman S.B."/>
            <person name="Chen Z."/>
            <person name="Freedman E."/>
            <person name="Gellesch M."/>
            <person name="Goldberg J."/>
            <person name="Griggs A."/>
            <person name="Gujja S."/>
            <person name="Heilman E."/>
            <person name="Heiman D."/>
            <person name="Howarth C."/>
            <person name="Mehta T."/>
            <person name="Neiman D."/>
            <person name="Pearson M."/>
            <person name="Roberts A."/>
            <person name="Saif S."/>
            <person name="Shea T."/>
            <person name="Shenoy N."/>
            <person name="Sisk P."/>
            <person name="Stolte C."/>
            <person name="Sykes S."/>
            <person name="White J."/>
            <person name="Yandava C."/>
            <person name="Burger G."/>
            <person name="Gray M.W."/>
            <person name="Holland P.W.H."/>
            <person name="King N."/>
            <person name="Lang F.B.F."/>
            <person name="Roger A.J."/>
            <person name="Ruiz-Trillo I."/>
            <person name="Haas B."/>
            <person name="Nusbaum C."/>
            <person name="Birren B."/>
        </authorList>
    </citation>
    <scope>NUCLEOTIDE SEQUENCE [LARGE SCALE GENOMIC DNA]</scope>
    <source>
        <strain evidence="1 2">JP610</strain>
    </source>
</reference>
<gene>
    <name evidence="1" type="ORF">SARC_09275</name>
</gene>
<dbReference type="GeneID" id="25909779"/>
<evidence type="ECO:0000313" key="2">
    <source>
        <dbReference type="Proteomes" id="UP000054560"/>
    </source>
</evidence>
<organism evidence="1 2">
    <name type="scientific">Sphaeroforma arctica JP610</name>
    <dbReference type="NCBI Taxonomy" id="667725"/>
    <lineage>
        <taxon>Eukaryota</taxon>
        <taxon>Ichthyosporea</taxon>
        <taxon>Ichthyophonida</taxon>
        <taxon>Sphaeroforma</taxon>
    </lineage>
</organism>
<protein>
    <submittedName>
        <fullName evidence="1">Uncharacterized protein</fullName>
    </submittedName>
</protein>